<sequence>MSMNESPAQPQETQQGPPKPPNPKELDARAEALHQQIDKHLGRGGRTR</sequence>
<evidence type="ECO:0000256" key="1">
    <source>
        <dbReference type="SAM" id="MobiDB-lite"/>
    </source>
</evidence>
<evidence type="ECO:0000313" key="2">
    <source>
        <dbReference type="EMBL" id="MBP2064368.1"/>
    </source>
</evidence>
<gene>
    <name evidence="2" type="ORF">J2Z30_005391</name>
</gene>
<evidence type="ECO:0000313" key="3">
    <source>
        <dbReference type="Proteomes" id="UP000756710"/>
    </source>
</evidence>
<dbReference type="EMBL" id="JAGGLR010000015">
    <property type="protein sequence ID" value="MBP2064368.1"/>
    <property type="molecule type" value="Genomic_DNA"/>
</dbReference>
<name>A0ABS4MXA7_9ACTN</name>
<comment type="caution">
    <text evidence="2">The sequence shown here is derived from an EMBL/GenBank/DDBJ whole genome shotgun (WGS) entry which is preliminary data.</text>
</comment>
<accession>A0ABS4MXA7</accession>
<organism evidence="2 3">
    <name type="scientific">Streptomyces iranensis</name>
    <dbReference type="NCBI Taxonomy" id="576784"/>
    <lineage>
        <taxon>Bacteria</taxon>
        <taxon>Bacillati</taxon>
        <taxon>Actinomycetota</taxon>
        <taxon>Actinomycetes</taxon>
        <taxon>Kitasatosporales</taxon>
        <taxon>Streptomycetaceae</taxon>
        <taxon>Streptomyces</taxon>
        <taxon>Streptomyces violaceusniger group</taxon>
    </lineage>
</organism>
<reference evidence="2 3" key="1">
    <citation type="submission" date="2021-03" db="EMBL/GenBank/DDBJ databases">
        <title>Genomic Encyclopedia of Type Strains, Phase IV (KMG-IV): sequencing the most valuable type-strain genomes for metagenomic binning, comparative biology and taxonomic classification.</title>
        <authorList>
            <person name="Goeker M."/>
        </authorList>
    </citation>
    <scope>NUCLEOTIDE SEQUENCE [LARGE SCALE GENOMIC DNA]</scope>
    <source>
        <strain evidence="2 3">DSM 41954</strain>
    </source>
</reference>
<protein>
    <submittedName>
        <fullName evidence="2">Uncharacterized protein</fullName>
    </submittedName>
</protein>
<feature type="region of interest" description="Disordered" evidence="1">
    <location>
        <begin position="1"/>
        <end position="48"/>
    </location>
</feature>
<feature type="compositionally biased region" description="Polar residues" evidence="1">
    <location>
        <begin position="1"/>
        <end position="16"/>
    </location>
</feature>
<feature type="compositionally biased region" description="Basic and acidic residues" evidence="1">
    <location>
        <begin position="22"/>
        <end position="41"/>
    </location>
</feature>
<proteinExistence type="predicted"/>
<keyword evidence="3" id="KW-1185">Reference proteome</keyword>
<dbReference type="Proteomes" id="UP000756710">
    <property type="component" value="Unassembled WGS sequence"/>
</dbReference>